<keyword evidence="1" id="KW-0732">Signal</keyword>
<comment type="caution">
    <text evidence="2">The sequence shown here is derived from an EMBL/GenBank/DDBJ whole genome shotgun (WGS) entry which is preliminary data.</text>
</comment>
<keyword evidence="3" id="KW-1185">Reference proteome</keyword>
<feature type="signal peptide" evidence="1">
    <location>
        <begin position="1"/>
        <end position="27"/>
    </location>
</feature>
<feature type="chain" id="PRO_5032344374" evidence="1">
    <location>
        <begin position="28"/>
        <end position="169"/>
    </location>
</feature>
<dbReference type="AlphaFoldDB" id="A0A839SNT4"/>
<accession>A0A839SNT4</accession>
<name>A0A839SNT4_9PROT</name>
<dbReference type="RefSeq" id="WP_183414663.1">
    <property type="nucleotide sequence ID" value="NZ_JACHXA010000001.1"/>
</dbReference>
<gene>
    <name evidence="2" type="ORF">FHR98_000113</name>
</gene>
<evidence type="ECO:0000313" key="3">
    <source>
        <dbReference type="Proteomes" id="UP000581135"/>
    </source>
</evidence>
<dbReference type="Proteomes" id="UP000581135">
    <property type="component" value="Unassembled WGS sequence"/>
</dbReference>
<dbReference type="Pfam" id="PF06776">
    <property type="entry name" value="IalB"/>
    <property type="match status" value="1"/>
</dbReference>
<dbReference type="InterPro" id="IPR038696">
    <property type="entry name" value="IalB_sf"/>
</dbReference>
<sequence>MRTRLAGLFAILALPILLGGISFKAEAQNADATVETSRFNDWILRCVKTETVSCRLSQQGYMEQNGKKVKVLTITADPERLRVGTPLGFDLTKGMMLRAGNFERVVAYRVCTKTGCAGGTPLDEELVRAFRKAENAEIILTSLEEKTVTMTVSLSGFTNAHREMMTAHQ</sequence>
<dbReference type="Gene3D" id="2.60.40.1880">
    <property type="entry name" value="Invasion associated locus B (IalB) protein"/>
    <property type="match status" value="1"/>
</dbReference>
<evidence type="ECO:0000256" key="1">
    <source>
        <dbReference type="SAM" id="SignalP"/>
    </source>
</evidence>
<evidence type="ECO:0000313" key="2">
    <source>
        <dbReference type="EMBL" id="MBB3063848.1"/>
    </source>
</evidence>
<dbReference type="InterPro" id="IPR010642">
    <property type="entry name" value="Invasion_prot_B"/>
</dbReference>
<organism evidence="2 3">
    <name type="scientific">Limibacillus halophilus</name>
    <dbReference type="NCBI Taxonomy" id="1579333"/>
    <lineage>
        <taxon>Bacteria</taxon>
        <taxon>Pseudomonadati</taxon>
        <taxon>Pseudomonadota</taxon>
        <taxon>Alphaproteobacteria</taxon>
        <taxon>Rhodospirillales</taxon>
        <taxon>Rhodovibrionaceae</taxon>
        <taxon>Limibacillus</taxon>
    </lineage>
</organism>
<dbReference type="EMBL" id="JACHXA010000001">
    <property type="protein sequence ID" value="MBB3063848.1"/>
    <property type="molecule type" value="Genomic_DNA"/>
</dbReference>
<reference evidence="2 3" key="1">
    <citation type="submission" date="2020-08" db="EMBL/GenBank/DDBJ databases">
        <title>Genomic Encyclopedia of Type Strains, Phase III (KMG-III): the genomes of soil and plant-associated and newly described type strains.</title>
        <authorList>
            <person name="Whitman W."/>
        </authorList>
    </citation>
    <scope>NUCLEOTIDE SEQUENCE [LARGE SCALE GENOMIC DNA]</scope>
    <source>
        <strain evidence="2 3">CECT 8803</strain>
    </source>
</reference>
<proteinExistence type="predicted"/>
<protein>
    <submittedName>
        <fullName evidence="2">Invasion protein IalB</fullName>
    </submittedName>
</protein>